<dbReference type="InterPro" id="IPR051233">
    <property type="entry name" value="Desulfoferrodoxin_SOR"/>
</dbReference>
<dbReference type="SUPFAM" id="SSF49367">
    <property type="entry name" value="Superoxide reductase-like"/>
    <property type="match status" value="1"/>
</dbReference>
<reference evidence="7" key="1">
    <citation type="submission" date="2019-08" db="EMBL/GenBank/DDBJ databases">
        <authorList>
            <person name="Kucharzyk K."/>
            <person name="Murdoch R.W."/>
            <person name="Higgins S."/>
            <person name="Loffler F."/>
        </authorList>
    </citation>
    <scope>NUCLEOTIDE SEQUENCE</scope>
</reference>
<dbReference type="GO" id="GO:0050605">
    <property type="term" value="F:superoxide reductase activity"/>
    <property type="evidence" value="ECO:0007669"/>
    <property type="project" value="UniProtKB-EC"/>
</dbReference>
<keyword evidence="3" id="KW-0479">Metal-binding</keyword>
<evidence type="ECO:0000259" key="6">
    <source>
        <dbReference type="Pfam" id="PF01880"/>
    </source>
</evidence>
<dbReference type="PANTHER" id="PTHR36541">
    <property type="entry name" value="SUPEROXIDE REDUCTASE-RELATED"/>
    <property type="match status" value="1"/>
</dbReference>
<evidence type="ECO:0000256" key="3">
    <source>
        <dbReference type="ARBA" id="ARBA00022723"/>
    </source>
</evidence>
<dbReference type="InterPro" id="IPR002742">
    <property type="entry name" value="Desulfoferrodoxin_Fe-bd_dom"/>
</dbReference>
<evidence type="ECO:0000256" key="5">
    <source>
        <dbReference type="ARBA" id="ARBA00023004"/>
    </source>
</evidence>
<gene>
    <name evidence="7" type="primary">dfx_28</name>
    <name evidence="7" type="ORF">SDC9_152064</name>
</gene>
<organism evidence="7">
    <name type="scientific">bioreactor metagenome</name>
    <dbReference type="NCBI Taxonomy" id="1076179"/>
    <lineage>
        <taxon>unclassified sequences</taxon>
        <taxon>metagenomes</taxon>
        <taxon>ecological metagenomes</taxon>
    </lineage>
</organism>
<evidence type="ECO:0000256" key="2">
    <source>
        <dbReference type="ARBA" id="ARBA00022448"/>
    </source>
</evidence>
<evidence type="ECO:0000256" key="4">
    <source>
        <dbReference type="ARBA" id="ARBA00022982"/>
    </source>
</evidence>
<dbReference type="NCBIfam" id="TIGR00332">
    <property type="entry name" value="neela_ferrous"/>
    <property type="match status" value="1"/>
</dbReference>
<keyword evidence="4" id="KW-0249">Electron transport</keyword>
<comment type="caution">
    <text evidence="7">The sequence shown here is derived from an EMBL/GenBank/DDBJ whole genome shotgun (WGS) entry which is preliminary data.</text>
</comment>
<proteinExistence type="inferred from homology"/>
<feature type="domain" description="Desulfoferrodoxin ferrous iron-binding" evidence="6">
    <location>
        <begin position="9"/>
        <end position="89"/>
    </location>
</feature>
<name>A0A645ETR2_9ZZZZ</name>
<keyword evidence="2" id="KW-0813">Transport</keyword>
<dbReference type="AlphaFoldDB" id="A0A645ETR2"/>
<keyword evidence="5" id="KW-0408">Iron</keyword>
<dbReference type="Gene3D" id="2.60.40.730">
    <property type="entry name" value="SOR catalytic domain"/>
    <property type="match status" value="1"/>
</dbReference>
<dbReference type="EC" id="1.15.1.2" evidence="7"/>
<keyword evidence="7" id="KW-0560">Oxidoreductase</keyword>
<protein>
    <submittedName>
        <fullName evidence="7">Desulfoferrodoxin</fullName>
        <ecNumber evidence="7">1.15.1.2</ecNumber>
    </submittedName>
</protein>
<dbReference type="Pfam" id="PF01880">
    <property type="entry name" value="Desulfoferrodox"/>
    <property type="match status" value="1"/>
</dbReference>
<dbReference type="InterPro" id="IPR036073">
    <property type="entry name" value="Desulfoferrodoxin_Fe-bd_dom_sf"/>
</dbReference>
<dbReference type="GO" id="GO:0005506">
    <property type="term" value="F:iron ion binding"/>
    <property type="evidence" value="ECO:0007669"/>
    <property type="project" value="InterPro"/>
</dbReference>
<accession>A0A645ETR2</accession>
<sequence>MEPLQPNTVDASKEKHVPVVKRENGKLIVEVGSVAHPMTAEHHIEWIAIVGEDYTQRVSLKPGDEPKVIVCDMGEAKVYAYCNLHGLWMA</sequence>
<comment type="similarity">
    <text evidence="1">Belongs to the desulfoferrodoxin family.</text>
</comment>
<dbReference type="PANTHER" id="PTHR36541:SF1">
    <property type="entry name" value="SUPEROXIDE REDUCTASE-RELATED"/>
    <property type="match status" value="1"/>
</dbReference>
<dbReference type="EMBL" id="VSSQ01050737">
    <property type="protein sequence ID" value="MPN04816.1"/>
    <property type="molecule type" value="Genomic_DNA"/>
</dbReference>
<evidence type="ECO:0000256" key="1">
    <source>
        <dbReference type="ARBA" id="ARBA00005941"/>
    </source>
</evidence>
<evidence type="ECO:0000313" key="7">
    <source>
        <dbReference type="EMBL" id="MPN04816.1"/>
    </source>
</evidence>